<name>A0AAD6TI03_9AGAR</name>
<feature type="compositionally biased region" description="Basic and acidic residues" evidence="1">
    <location>
        <begin position="557"/>
        <end position="567"/>
    </location>
</feature>
<sequence length="596" mass="65780">MSRPKSQSVPSSGHIALLDLDDVTSPDLPGPPKRSGVPTQRRAEAPSPRSPETESKRKRANVETEDEGKVFHWTTAPTNLSCTPGAERNYVRHKKRTPDLRQKFKSDENSASGSNLNGPAKGKRALRLDDDSITRTSHRKPTSDGDASDEDDTDADEDSIEYTAENIQSIAALISLNPNAALPQLHQKGEDETQKFIEAAAEQVPARVWELLKEDVVAEYVVTLMTKPCKGRSDYLRVPSSKSLADLEFGPGRWASVSCPLVGLAFVVSTSLRAAIGQAQVQVWWCWLANLVHDNPKLMKALSRAARQPSQAGLNMLDFSVPWTGQKGPGVYGTTVEITLADGRVIWRFYIGEGAWIEVRLSRHLAVFVETGTTRGNKVNGEVARGHREQPDITKHKGHVLARLSPDTPVTARFMSENILIRLCEAAHPEQEGQNIRTRDTRHGGEALHGTPLAAPKRPRASAKRVGVDVISVVGIYCAAYKLYANLPLPGYQSVLWTRPPFDRFVGRDGAPLKPRVVWDIVGRRHYPDITAHLPHLLPPPLRDNWKKKPGVAAQEAKSKKPRETHVKPAPLPASYAARVLAQRDLEDGIIIDFMH</sequence>
<feature type="compositionally biased region" description="Basic and acidic residues" evidence="1">
    <location>
        <begin position="431"/>
        <end position="446"/>
    </location>
</feature>
<evidence type="ECO:0000256" key="1">
    <source>
        <dbReference type="SAM" id="MobiDB-lite"/>
    </source>
</evidence>
<evidence type="ECO:0000313" key="3">
    <source>
        <dbReference type="Proteomes" id="UP001218188"/>
    </source>
</evidence>
<evidence type="ECO:0000313" key="2">
    <source>
        <dbReference type="EMBL" id="KAJ7046966.1"/>
    </source>
</evidence>
<feature type="compositionally biased region" description="Polar residues" evidence="1">
    <location>
        <begin position="1"/>
        <end position="11"/>
    </location>
</feature>
<accession>A0AAD6TI03</accession>
<protein>
    <submittedName>
        <fullName evidence="2">Uncharacterized protein</fullName>
    </submittedName>
</protein>
<feature type="compositionally biased region" description="Acidic residues" evidence="1">
    <location>
        <begin position="146"/>
        <end position="157"/>
    </location>
</feature>
<feature type="compositionally biased region" description="Basic and acidic residues" evidence="1">
    <location>
        <begin position="97"/>
        <end position="108"/>
    </location>
</feature>
<dbReference type="EMBL" id="JARJCM010000002">
    <property type="protein sequence ID" value="KAJ7046966.1"/>
    <property type="molecule type" value="Genomic_DNA"/>
</dbReference>
<dbReference type="Proteomes" id="UP001218188">
    <property type="component" value="Unassembled WGS sequence"/>
</dbReference>
<dbReference type="AlphaFoldDB" id="A0AAD6TI03"/>
<reference evidence="2" key="1">
    <citation type="submission" date="2023-03" db="EMBL/GenBank/DDBJ databases">
        <title>Massive genome expansion in bonnet fungi (Mycena s.s.) driven by repeated elements and novel gene families across ecological guilds.</title>
        <authorList>
            <consortium name="Lawrence Berkeley National Laboratory"/>
            <person name="Harder C.B."/>
            <person name="Miyauchi S."/>
            <person name="Viragh M."/>
            <person name="Kuo A."/>
            <person name="Thoen E."/>
            <person name="Andreopoulos B."/>
            <person name="Lu D."/>
            <person name="Skrede I."/>
            <person name="Drula E."/>
            <person name="Henrissat B."/>
            <person name="Morin E."/>
            <person name="Kohler A."/>
            <person name="Barry K."/>
            <person name="LaButti K."/>
            <person name="Morin E."/>
            <person name="Salamov A."/>
            <person name="Lipzen A."/>
            <person name="Mereny Z."/>
            <person name="Hegedus B."/>
            <person name="Baldrian P."/>
            <person name="Stursova M."/>
            <person name="Weitz H."/>
            <person name="Taylor A."/>
            <person name="Grigoriev I.V."/>
            <person name="Nagy L.G."/>
            <person name="Martin F."/>
            <person name="Kauserud H."/>
        </authorList>
    </citation>
    <scope>NUCLEOTIDE SEQUENCE</scope>
    <source>
        <strain evidence="2">CBHHK200</strain>
    </source>
</reference>
<feature type="region of interest" description="Disordered" evidence="1">
    <location>
        <begin position="431"/>
        <end position="460"/>
    </location>
</feature>
<keyword evidence="3" id="KW-1185">Reference proteome</keyword>
<feature type="region of interest" description="Disordered" evidence="1">
    <location>
        <begin position="548"/>
        <end position="569"/>
    </location>
</feature>
<organism evidence="2 3">
    <name type="scientific">Mycena alexandri</name>
    <dbReference type="NCBI Taxonomy" id="1745969"/>
    <lineage>
        <taxon>Eukaryota</taxon>
        <taxon>Fungi</taxon>
        <taxon>Dikarya</taxon>
        <taxon>Basidiomycota</taxon>
        <taxon>Agaricomycotina</taxon>
        <taxon>Agaricomycetes</taxon>
        <taxon>Agaricomycetidae</taxon>
        <taxon>Agaricales</taxon>
        <taxon>Marasmiineae</taxon>
        <taxon>Mycenaceae</taxon>
        <taxon>Mycena</taxon>
    </lineage>
</organism>
<gene>
    <name evidence="2" type="ORF">C8F04DRAFT_1248010</name>
</gene>
<feature type="region of interest" description="Disordered" evidence="1">
    <location>
        <begin position="1"/>
        <end position="157"/>
    </location>
</feature>
<proteinExistence type="predicted"/>
<comment type="caution">
    <text evidence="2">The sequence shown here is derived from an EMBL/GenBank/DDBJ whole genome shotgun (WGS) entry which is preliminary data.</text>
</comment>